<gene>
    <name evidence="2" type="ORF">K452DRAFT_317917</name>
</gene>
<dbReference type="EMBL" id="ML995483">
    <property type="protein sequence ID" value="KAF2143039.1"/>
    <property type="molecule type" value="Genomic_DNA"/>
</dbReference>
<dbReference type="AlphaFoldDB" id="A0A6A6BFW1"/>
<keyword evidence="1" id="KW-0732">Signal</keyword>
<evidence type="ECO:0000256" key="1">
    <source>
        <dbReference type="SAM" id="SignalP"/>
    </source>
</evidence>
<name>A0A6A6BFW1_9PEZI</name>
<sequence>MQLTTTTLLSALALLSTSPARAATLEVTGISLTAPNLAAAPMTTMALFSLGVHEPTNSASPEEASCSAYWDYRWIQYPMYWKDCTPSSYQYYFSRFSSYDNFELTVKHAWDETNATGTFHHERSARGAITGNNGECVQGSGAMYSCNWDAVTLDVYNDIVTAA</sequence>
<reference evidence="2" key="1">
    <citation type="journal article" date="2020" name="Stud. Mycol.">
        <title>101 Dothideomycetes genomes: a test case for predicting lifestyles and emergence of pathogens.</title>
        <authorList>
            <person name="Haridas S."/>
            <person name="Albert R."/>
            <person name="Binder M."/>
            <person name="Bloem J."/>
            <person name="Labutti K."/>
            <person name="Salamov A."/>
            <person name="Andreopoulos B."/>
            <person name="Baker S."/>
            <person name="Barry K."/>
            <person name="Bills G."/>
            <person name="Bluhm B."/>
            <person name="Cannon C."/>
            <person name="Castanera R."/>
            <person name="Culley D."/>
            <person name="Daum C."/>
            <person name="Ezra D."/>
            <person name="Gonzalez J."/>
            <person name="Henrissat B."/>
            <person name="Kuo A."/>
            <person name="Liang C."/>
            <person name="Lipzen A."/>
            <person name="Lutzoni F."/>
            <person name="Magnuson J."/>
            <person name="Mondo S."/>
            <person name="Nolan M."/>
            <person name="Ohm R."/>
            <person name="Pangilinan J."/>
            <person name="Park H.-J."/>
            <person name="Ramirez L."/>
            <person name="Alfaro M."/>
            <person name="Sun H."/>
            <person name="Tritt A."/>
            <person name="Yoshinaga Y."/>
            <person name="Zwiers L.-H."/>
            <person name="Turgeon B."/>
            <person name="Goodwin S."/>
            <person name="Spatafora J."/>
            <person name="Crous P."/>
            <person name="Grigoriev I."/>
        </authorList>
    </citation>
    <scope>NUCLEOTIDE SEQUENCE</scope>
    <source>
        <strain evidence="2">CBS 121167</strain>
    </source>
</reference>
<dbReference type="RefSeq" id="XP_033398751.1">
    <property type="nucleotide sequence ID" value="XM_033544111.1"/>
</dbReference>
<evidence type="ECO:0008006" key="4">
    <source>
        <dbReference type="Google" id="ProtNLM"/>
    </source>
</evidence>
<accession>A0A6A6BFW1</accession>
<feature type="signal peptide" evidence="1">
    <location>
        <begin position="1"/>
        <end position="22"/>
    </location>
</feature>
<evidence type="ECO:0000313" key="2">
    <source>
        <dbReference type="EMBL" id="KAF2143039.1"/>
    </source>
</evidence>
<protein>
    <recommendedName>
        <fullName evidence="4">AA1-like domain-containing protein</fullName>
    </recommendedName>
</protein>
<dbReference type="Proteomes" id="UP000799438">
    <property type="component" value="Unassembled WGS sequence"/>
</dbReference>
<proteinExistence type="predicted"/>
<keyword evidence="3" id="KW-1185">Reference proteome</keyword>
<feature type="chain" id="PRO_5025534101" description="AA1-like domain-containing protein" evidence="1">
    <location>
        <begin position="23"/>
        <end position="163"/>
    </location>
</feature>
<evidence type="ECO:0000313" key="3">
    <source>
        <dbReference type="Proteomes" id="UP000799438"/>
    </source>
</evidence>
<organism evidence="2 3">
    <name type="scientific">Aplosporella prunicola CBS 121167</name>
    <dbReference type="NCBI Taxonomy" id="1176127"/>
    <lineage>
        <taxon>Eukaryota</taxon>
        <taxon>Fungi</taxon>
        <taxon>Dikarya</taxon>
        <taxon>Ascomycota</taxon>
        <taxon>Pezizomycotina</taxon>
        <taxon>Dothideomycetes</taxon>
        <taxon>Dothideomycetes incertae sedis</taxon>
        <taxon>Botryosphaeriales</taxon>
        <taxon>Aplosporellaceae</taxon>
        <taxon>Aplosporella</taxon>
    </lineage>
</organism>
<dbReference type="GeneID" id="54301607"/>